<sequence>MKGRLSHDSPVEVPAAVIWDVYRGLQLGKLLNQLLRDVIGTVEVVYGDGGVGTILKFTFPPGTPGPGYMKEVFTRIDNEQRLKEGEIFEGGLKYAGFEVYRQSLQIIEKDAQSSVIRSTVEYEIDEELQELASLATTKPMETLNEAVGKYLKQNWDSSNNQ</sequence>
<dbReference type="InterPro" id="IPR023393">
    <property type="entry name" value="START-like_dom_sf"/>
</dbReference>
<dbReference type="InterPro" id="IPR000916">
    <property type="entry name" value="Bet_v_I/MLP"/>
</dbReference>
<comment type="caution">
    <text evidence="3">The sequence shown here is derived from an EMBL/GenBank/DDBJ whole genome shotgun (WGS) entry which is preliminary data.</text>
</comment>
<protein>
    <recommendedName>
        <fullName evidence="2">Bet v I/Major latex protein domain-containing protein</fullName>
    </recommendedName>
</protein>
<evidence type="ECO:0000313" key="4">
    <source>
        <dbReference type="Proteomes" id="UP001396334"/>
    </source>
</evidence>
<evidence type="ECO:0000256" key="1">
    <source>
        <dbReference type="ARBA" id="ARBA00009744"/>
    </source>
</evidence>
<comment type="similarity">
    <text evidence="1">Belongs to the BetVI family.</text>
</comment>
<dbReference type="PANTHER" id="PTHR31213">
    <property type="entry name" value="OS08G0374000 PROTEIN-RELATED"/>
    <property type="match status" value="1"/>
</dbReference>
<name>A0ABR2RUD1_9ROSI</name>
<feature type="domain" description="Bet v I/Major latex protein" evidence="2">
    <location>
        <begin position="3"/>
        <end position="151"/>
    </location>
</feature>
<accession>A0ABR2RUD1</accession>
<dbReference type="Gene3D" id="3.30.530.20">
    <property type="match status" value="1"/>
</dbReference>
<dbReference type="PANTHER" id="PTHR31213:SF90">
    <property type="entry name" value="S-NORCOCLAURINE SYNTHASE 2-LIKE"/>
    <property type="match status" value="1"/>
</dbReference>
<reference evidence="3 4" key="1">
    <citation type="journal article" date="2024" name="G3 (Bethesda)">
        <title>Genome assembly of Hibiscus sabdariffa L. provides insights into metabolisms of medicinal natural products.</title>
        <authorList>
            <person name="Kim T."/>
        </authorList>
    </citation>
    <scope>NUCLEOTIDE SEQUENCE [LARGE SCALE GENOMIC DNA]</scope>
    <source>
        <strain evidence="3">TK-2024</strain>
        <tissue evidence="3">Old leaves</tissue>
    </source>
</reference>
<dbReference type="Proteomes" id="UP001396334">
    <property type="component" value="Unassembled WGS sequence"/>
</dbReference>
<dbReference type="SUPFAM" id="SSF55961">
    <property type="entry name" value="Bet v1-like"/>
    <property type="match status" value="1"/>
</dbReference>
<dbReference type="EMBL" id="JBBPBN010000020">
    <property type="protein sequence ID" value="KAK9016344.1"/>
    <property type="molecule type" value="Genomic_DNA"/>
</dbReference>
<keyword evidence="4" id="KW-1185">Reference proteome</keyword>
<gene>
    <name evidence="3" type="ORF">V6N11_078845</name>
</gene>
<dbReference type="CDD" id="cd07816">
    <property type="entry name" value="Bet_v1-like"/>
    <property type="match status" value="1"/>
</dbReference>
<organism evidence="3 4">
    <name type="scientific">Hibiscus sabdariffa</name>
    <name type="common">roselle</name>
    <dbReference type="NCBI Taxonomy" id="183260"/>
    <lineage>
        <taxon>Eukaryota</taxon>
        <taxon>Viridiplantae</taxon>
        <taxon>Streptophyta</taxon>
        <taxon>Embryophyta</taxon>
        <taxon>Tracheophyta</taxon>
        <taxon>Spermatophyta</taxon>
        <taxon>Magnoliopsida</taxon>
        <taxon>eudicotyledons</taxon>
        <taxon>Gunneridae</taxon>
        <taxon>Pentapetalae</taxon>
        <taxon>rosids</taxon>
        <taxon>malvids</taxon>
        <taxon>Malvales</taxon>
        <taxon>Malvaceae</taxon>
        <taxon>Malvoideae</taxon>
        <taxon>Hibiscus</taxon>
    </lineage>
</organism>
<dbReference type="Pfam" id="PF00407">
    <property type="entry name" value="Bet_v_1"/>
    <property type="match status" value="1"/>
</dbReference>
<proteinExistence type="inferred from homology"/>
<evidence type="ECO:0000313" key="3">
    <source>
        <dbReference type="EMBL" id="KAK9016344.1"/>
    </source>
</evidence>
<dbReference type="InterPro" id="IPR050279">
    <property type="entry name" value="Plant_def-hormone_signal"/>
</dbReference>
<evidence type="ECO:0000259" key="2">
    <source>
        <dbReference type="Pfam" id="PF00407"/>
    </source>
</evidence>